<reference evidence="2" key="1">
    <citation type="journal article" date="2014" name="Int. J. Syst. Evol. Microbiol.">
        <title>Complete genome sequence of Corynebacterium casei LMG S-19264T (=DSM 44701T), isolated from a smear-ripened cheese.</title>
        <authorList>
            <consortium name="US DOE Joint Genome Institute (JGI-PGF)"/>
            <person name="Walter F."/>
            <person name="Albersmeier A."/>
            <person name="Kalinowski J."/>
            <person name="Ruckert C."/>
        </authorList>
    </citation>
    <scope>NUCLEOTIDE SEQUENCE</scope>
    <source>
        <strain evidence="2">CGMCC 4.5737</strain>
    </source>
</reference>
<evidence type="ECO:0000259" key="1">
    <source>
        <dbReference type="Pfam" id="PF11706"/>
    </source>
</evidence>
<dbReference type="PANTHER" id="PTHR35525">
    <property type="entry name" value="BLL6575 PROTEIN"/>
    <property type="match status" value="1"/>
</dbReference>
<keyword evidence="3" id="KW-1185">Reference proteome</keyword>
<dbReference type="AlphaFoldDB" id="A0A8J3CFW8"/>
<protein>
    <recommendedName>
        <fullName evidence="1">Zinc finger CGNR domain-containing protein</fullName>
    </recommendedName>
</protein>
<reference evidence="2" key="2">
    <citation type="submission" date="2020-09" db="EMBL/GenBank/DDBJ databases">
        <authorList>
            <person name="Sun Q."/>
            <person name="Zhou Y."/>
        </authorList>
    </citation>
    <scope>NUCLEOTIDE SEQUENCE</scope>
    <source>
        <strain evidence="2">CGMCC 4.5737</strain>
    </source>
</reference>
<evidence type="ECO:0000313" key="2">
    <source>
        <dbReference type="EMBL" id="GGM69453.1"/>
    </source>
</evidence>
<gene>
    <name evidence="2" type="ORF">GCM10012275_44860</name>
</gene>
<evidence type="ECO:0000313" key="3">
    <source>
        <dbReference type="Proteomes" id="UP000637578"/>
    </source>
</evidence>
<dbReference type="EMBL" id="BMMK01000024">
    <property type="protein sequence ID" value="GGM69453.1"/>
    <property type="molecule type" value="Genomic_DNA"/>
</dbReference>
<accession>A0A8J3CFW8</accession>
<dbReference type="Proteomes" id="UP000637578">
    <property type="component" value="Unassembled WGS sequence"/>
</dbReference>
<dbReference type="InterPro" id="IPR010852">
    <property type="entry name" value="ABATE"/>
</dbReference>
<dbReference type="InterPro" id="IPR021005">
    <property type="entry name" value="Znf_CGNR"/>
</dbReference>
<dbReference type="RefSeq" id="WP_308424775.1">
    <property type="nucleotide sequence ID" value="NZ_BMMK01000024.1"/>
</dbReference>
<organism evidence="2 3">
    <name type="scientific">Longimycelium tulufanense</name>
    <dbReference type="NCBI Taxonomy" id="907463"/>
    <lineage>
        <taxon>Bacteria</taxon>
        <taxon>Bacillati</taxon>
        <taxon>Actinomycetota</taxon>
        <taxon>Actinomycetes</taxon>
        <taxon>Pseudonocardiales</taxon>
        <taxon>Pseudonocardiaceae</taxon>
        <taxon>Longimycelium</taxon>
    </lineage>
</organism>
<dbReference type="Pfam" id="PF11706">
    <property type="entry name" value="zf-CGNR"/>
    <property type="match status" value="1"/>
</dbReference>
<dbReference type="PANTHER" id="PTHR35525:SF3">
    <property type="entry name" value="BLL6575 PROTEIN"/>
    <property type="match status" value="1"/>
</dbReference>
<dbReference type="Gene3D" id="1.10.3300.10">
    <property type="entry name" value="Jann2411-like domain"/>
    <property type="match status" value="1"/>
</dbReference>
<dbReference type="InterPro" id="IPR023286">
    <property type="entry name" value="ABATE_dom_sf"/>
</dbReference>
<feature type="domain" description="Zinc finger CGNR" evidence="1">
    <location>
        <begin position="124"/>
        <end position="166"/>
    </location>
</feature>
<name>A0A8J3CFW8_9PSEU</name>
<sequence>MTGLVTGVHVEPLADWDVEQDIDLVLAFLNTRDEEHRTDTLSAEDSWRLWAAQRNIGPPPSASRVQPVRDALRAAVSGHPPLEVMRWSVRMDLLDGVPMLAAADALGTVLAAAYRLVLTGHWARIKICPAEDCQCAFYDRSRNRSRTWCSMRVCGNREKARNWRERARSAAAR</sequence>
<proteinExistence type="predicted"/>
<comment type="caution">
    <text evidence="2">The sequence shown here is derived from an EMBL/GenBank/DDBJ whole genome shotgun (WGS) entry which is preliminary data.</text>
</comment>
<dbReference type="SUPFAM" id="SSF160904">
    <property type="entry name" value="Jann2411-like"/>
    <property type="match status" value="1"/>
</dbReference>